<dbReference type="Pfam" id="PF00535">
    <property type="entry name" value="Glycos_transf_2"/>
    <property type="match status" value="1"/>
</dbReference>
<dbReference type="SUPFAM" id="SSF53448">
    <property type="entry name" value="Nucleotide-diphospho-sugar transferases"/>
    <property type="match status" value="1"/>
</dbReference>
<reference evidence="4" key="1">
    <citation type="journal article" date="2019" name="Int. J. Syst. Evol. Microbiol.">
        <title>The Global Catalogue of Microorganisms (GCM) 10K type strain sequencing project: providing services to taxonomists for standard genome sequencing and annotation.</title>
        <authorList>
            <consortium name="The Broad Institute Genomics Platform"/>
            <consortium name="The Broad Institute Genome Sequencing Center for Infectious Disease"/>
            <person name="Wu L."/>
            <person name="Ma J."/>
        </authorList>
    </citation>
    <scope>NUCLEOTIDE SEQUENCE [LARGE SCALE GENOMIC DNA]</scope>
    <source>
        <strain evidence="4">CCUG 58127</strain>
    </source>
</reference>
<evidence type="ECO:0000259" key="2">
    <source>
        <dbReference type="Pfam" id="PF22181"/>
    </source>
</evidence>
<dbReference type="CDD" id="cd00761">
    <property type="entry name" value="Glyco_tranf_GTA_type"/>
    <property type="match status" value="1"/>
</dbReference>
<keyword evidence="4" id="KW-1185">Reference proteome</keyword>
<keyword evidence="3" id="KW-0808">Transferase</keyword>
<dbReference type="RefSeq" id="WP_382404487.1">
    <property type="nucleotide sequence ID" value="NZ_JBHSWH010000001.1"/>
</dbReference>
<dbReference type="EC" id="2.4.-.-" evidence="3"/>
<organism evidence="3 4">
    <name type="scientific">Flexivirga alba</name>
    <dbReference type="NCBI Taxonomy" id="702742"/>
    <lineage>
        <taxon>Bacteria</taxon>
        <taxon>Bacillati</taxon>
        <taxon>Actinomycetota</taxon>
        <taxon>Actinomycetes</taxon>
        <taxon>Micrococcales</taxon>
        <taxon>Dermacoccaceae</taxon>
        <taxon>Flexivirga</taxon>
    </lineage>
</organism>
<dbReference type="Pfam" id="PF22181">
    <property type="entry name" value="TarS_linker"/>
    <property type="match status" value="1"/>
</dbReference>
<dbReference type="Proteomes" id="UP001596298">
    <property type="component" value="Unassembled WGS sequence"/>
</dbReference>
<accession>A0ABW2ALL5</accession>
<protein>
    <submittedName>
        <fullName evidence="3">Glycosyltransferase</fullName>
        <ecNumber evidence="3">2.4.-.-</ecNumber>
    </submittedName>
</protein>
<evidence type="ECO:0000259" key="1">
    <source>
        <dbReference type="Pfam" id="PF00535"/>
    </source>
</evidence>
<evidence type="ECO:0000313" key="4">
    <source>
        <dbReference type="Proteomes" id="UP001596298"/>
    </source>
</evidence>
<evidence type="ECO:0000313" key="3">
    <source>
        <dbReference type="EMBL" id="MFC6707827.1"/>
    </source>
</evidence>
<name>A0ABW2ALL5_9MICO</name>
<dbReference type="PANTHER" id="PTHR22916:SF3">
    <property type="entry name" value="UDP-GLCNAC:BETAGAL BETA-1,3-N-ACETYLGLUCOSAMINYLTRANSFERASE-LIKE PROTEIN 1"/>
    <property type="match status" value="1"/>
</dbReference>
<sequence>MTATKVSIVVPTYSPGQGLDRVVASLDGQTMSADEFEVIFVDDGSPDDTHDRLLTLATSHPNYVVRRIENSGWPSRPRNIGLDLAQGDYVLFMDHDDYLYPDALRSAHAFAVEQRADVLSAKETRTSDWFAYEGVFLADIPGDAPKKPAVWGPWTTHKLFRREFLLEHGIRFQEGRRALFEDVLVGISAYVHSDRLAVLASEPFYQWVHSPGANYSGTYGRDVGEYLRSIGRIMDHAEIEAAGTPFAGWVRGYQYRLRILGQLLGPGMLSRTQEERVQLVADVAAFIDEYTPPELDSGLNEVLAARANLVRRRDVEGLVALAQADRGIKPVPVATGVEWDKDGSLSVEVEVRWQDHSGGPLRLRRDGDRLLRTFPAGAPSLPDDLIDVTDIVPRATAHLTVADRDKTGWPTISAPSETTLEDAEEGQVTPVTRFTAVINRGGSELGRPLGPGPWNIACRASLGGYGGHREVEFGEVAQVRGQGTTVCTVHATAKGHLVMALDGFAASVLSAGEVEPKGAVLIGERDAAVLRVPVTGAGFGGSAALAATAFFRTRDGGGPGVRRDGRLMVADGQAYLELPTKLPRGRYAVRVQVRGRQEVVDVGVDVIVHRLDRVSLARSSAESASRSPLRKAIAPVAAKLTGVVAVGRRRS</sequence>
<comment type="caution">
    <text evidence="3">The sequence shown here is derived from an EMBL/GenBank/DDBJ whole genome shotgun (WGS) entry which is preliminary data.</text>
</comment>
<dbReference type="GO" id="GO:0016757">
    <property type="term" value="F:glycosyltransferase activity"/>
    <property type="evidence" value="ECO:0007669"/>
    <property type="project" value="UniProtKB-KW"/>
</dbReference>
<dbReference type="EMBL" id="JBHSWH010000001">
    <property type="protein sequence ID" value="MFC6707827.1"/>
    <property type="molecule type" value="Genomic_DNA"/>
</dbReference>
<feature type="domain" description="Glycosyltransferase 2-like" evidence="1">
    <location>
        <begin position="7"/>
        <end position="164"/>
    </location>
</feature>
<dbReference type="InterPro" id="IPR054028">
    <property type="entry name" value="TarS/TarP_linker"/>
</dbReference>
<dbReference type="PANTHER" id="PTHR22916">
    <property type="entry name" value="GLYCOSYLTRANSFERASE"/>
    <property type="match status" value="1"/>
</dbReference>
<feature type="domain" description="TarS/TarP linker" evidence="2">
    <location>
        <begin position="226"/>
        <end position="322"/>
    </location>
</feature>
<dbReference type="Gene3D" id="3.90.550.10">
    <property type="entry name" value="Spore Coat Polysaccharide Biosynthesis Protein SpsA, Chain A"/>
    <property type="match status" value="1"/>
</dbReference>
<dbReference type="InterPro" id="IPR029044">
    <property type="entry name" value="Nucleotide-diphossugar_trans"/>
</dbReference>
<proteinExistence type="predicted"/>
<dbReference type="InterPro" id="IPR001173">
    <property type="entry name" value="Glyco_trans_2-like"/>
</dbReference>
<gene>
    <name evidence="3" type="ORF">ACFQDH_21970</name>
</gene>
<keyword evidence="3" id="KW-0328">Glycosyltransferase</keyword>